<dbReference type="GO" id="GO:0000976">
    <property type="term" value="F:transcription cis-regulatory region binding"/>
    <property type="evidence" value="ECO:0007669"/>
    <property type="project" value="TreeGrafter"/>
</dbReference>
<dbReference type="PANTHER" id="PTHR13964">
    <property type="entry name" value="RBP-RELATED"/>
    <property type="match status" value="1"/>
</dbReference>
<evidence type="ECO:0000259" key="5">
    <source>
        <dbReference type="PROSITE" id="PS51011"/>
    </source>
</evidence>
<keyword evidence="7" id="KW-1185">Reference proteome</keyword>
<organism evidence="6 7">
    <name type="scientific">Dicentrarchus labrax</name>
    <name type="common">European seabass</name>
    <name type="synonym">Morone labrax</name>
    <dbReference type="NCBI Taxonomy" id="13489"/>
    <lineage>
        <taxon>Eukaryota</taxon>
        <taxon>Metazoa</taxon>
        <taxon>Chordata</taxon>
        <taxon>Craniata</taxon>
        <taxon>Vertebrata</taxon>
        <taxon>Euteleostomi</taxon>
        <taxon>Actinopterygii</taxon>
        <taxon>Neopterygii</taxon>
        <taxon>Teleostei</taxon>
        <taxon>Neoteleostei</taxon>
        <taxon>Acanthomorphata</taxon>
        <taxon>Eupercaria</taxon>
        <taxon>Moronidae</taxon>
        <taxon>Dicentrarchus</taxon>
    </lineage>
</organism>
<keyword evidence="2" id="KW-0804">Transcription</keyword>
<name>A0A8P4JXQ4_DICLA</name>
<feature type="compositionally biased region" description="Basic and acidic residues" evidence="4">
    <location>
        <begin position="307"/>
        <end position="319"/>
    </location>
</feature>
<dbReference type="Pfam" id="PF01388">
    <property type="entry name" value="ARID"/>
    <property type="match status" value="1"/>
</dbReference>
<feature type="domain" description="ARID" evidence="5">
    <location>
        <begin position="17"/>
        <end position="109"/>
    </location>
</feature>
<protein>
    <submittedName>
        <fullName evidence="6">AT-rich interaction domain 6</fullName>
    </submittedName>
</protein>
<reference evidence="6" key="2">
    <citation type="submission" date="2025-09" db="UniProtKB">
        <authorList>
            <consortium name="Ensembl"/>
        </authorList>
    </citation>
    <scope>IDENTIFICATION</scope>
</reference>
<evidence type="ECO:0000256" key="1">
    <source>
        <dbReference type="ARBA" id="ARBA00023015"/>
    </source>
</evidence>
<reference evidence="6" key="1">
    <citation type="submission" date="2025-08" db="UniProtKB">
        <authorList>
            <consortium name="Ensembl"/>
        </authorList>
    </citation>
    <scope>IDENTIFICATION</scope>
</reference>
<keyword evidence="3" id="KW-0539">Nucleus</keyword>
<dbReference type="Proteomes" id="UP000694389">
    <property type="component" value="Unassembled WGS sequence"/>
</dbReference>
<feature type="region of interest" description="Disordered" evidence="4">
    <location>
        <begin position="277"/>
        <end position="319"/>
    </location>
</feature>
<dbReference type="SUPFAM" id="SSF46774">
    <property type="entry name" value="ARID-like"/>
    <property type="match status" value="1"/>
</dbReference>
<dbReference type="PANTHER" id="PTHR13964:SF25">
    <property type="entry name" value="AT-RICH INTERACTIVE DOMAIN-CONTAINING PROTEIN 5A"/>
    <property type="match status" value="1"/>
</dbReference>
<evidence type="ECO:0000313" key="6">
    <source>
        <dbReference type="Ensembl" id="ENSDLAP00005065945.1"/>
    </source>
</evidence>
<dbReference type="Gene3D" id="1.10.150.60">
    <property type="entry name" value="ARID DNA-binding domain"/>
    <property type="match status" value="1"/>
</dbReference>
<dbReference type="SMART" id="SM00501">
    <property type="entry name" value="BRIGHT"/>
    <property type="match status" value="1"/>
</dbReference>
<feature type="compositionally biased region" description="Low complexity" evidence="4">
    <location>
        <begin position="212"/>
        <end position="229"/>
    </location>
</feature>
<dbReference type="CDD" id="cd16869">
    <property type="entry name" value="ARID_ARID5"/>
    <property type="match status" value="1"/>
</dbReference>
<dbReference type="Ensembl" id="ENSDLAT00005071033.1">
    <property type="protein sequence ID" value="ENSDLAP00005065945.1"/>
    <property type="gene ID" value="ENSDLAG00005031340.1"/>
</dbReference>
<dbReference type="PROSITE" id="PS51011">
    <property type="entry name" value="ARID"/>
    <property type="match status" value="1"/>
</dbReference>
<feature type="region of interest" description="Disordered" evidence="4">
    <location>
        <begin position="206"/>
        <end position="242"/>
    </location>
</feature>
<keyword evidence="1" id="KW-0805">Transcription regulation</keyword>
<feature type="compositionally biased region" description="Polar residues" evidence="4">
    <location>
        <begin position="287"/>
        <end position="303"/>
    </location>
</feature>
<evidence type="ECO:0000256" key="2">
    <source>
        <dbReference type="ARBA" id="ARBA00023163"/>
    </source>
</evidence>
<dbReference type="InterPro" id="IPR051232">
    <property type="entry name" value="ARID/SWI1_ChromRemod"/>
</dbReference>
<dbReference type="SMART" id="SM01014">
    <property type="entry name" value="ARID"/>
    <property type="match status" value="1"/>
</dbReference>
<dbReference type="InterPro" id="IPR036431">
    <property type="entry name" value="ARID_dom_sf"/>
</dbReference>
<dbReference type="GO" id="GO:0005634">
    <property type="term" value="C:nucleus"/>
    <property type="evidence" value="ECO:0007669"/>
    <property type="project" value="TreeGrafter"/>
</dbReference>
<evidence type="ECO:0000256" key="3">
    <source>
        <dbReference type="ARBA" id="ARBA00023242"/>
    </source>
</evidence>
<evidence type="ECO:0000256" key="4">
    <source>
        <dbReference type="SAM" id="MobiDB-lite"/>
    </source>
</evidence>
<proteinExistence type="predicted"/>
<dbReference type="AlphaFoldDB" id="A0A8P4JXQ4"/>
<sequence>QDDVTLKQTTESVEESRETEKQFLKDLYIFMKKRDMPIERIPNLGFKQIDLYVMFKTVRELGGYHQVTAQQLWKQVYNMLGGNPRSTSAATCTRKHYEKLLLPYECHIKGISMNILPHHQPKHFPFTSYSEDDDGQRPAKRKLLSIPLRQVVLTPLASQHRFSFEPYHINGIERVKEPLERLRSLAERYKTSSGLMEPLNLSVKASNRETNSNPASSFAPPSSNKSPKFLNKPSPLYTPKCPQRCEIKDGEAGSGDTANSYHVKARETYAVDVKATTDGPTLRTDEGPTTTVQNPGSPKTDFTIQPKEGREGSPKVREPNLSHILPSLPQENGGDVEIEIPLSVFHNWLRLCRSSSMMHGDKQLPTLPTLEQQSGQKYCHNTDVLPNDLTYRINPKHQSSVPEDLRLRQSPTPAIQTTGNHHNTSQNPFTKYRPLPSSGILKNAASQDVYPFDQQDINKSYIPKPPNCWDAYDQETQGPRIQVKMDSNPLTVQQKFASSKSYNEDLVQGGKDKSQMGPSAVLMMDPSSASLLQLTTEEVMKLKKIISSSM</sequence>
<dbReference type="GeneTree" id="ENSGT00940000163584"/>
<dbReference type="GO" id="GO:0006357">
    <property type="term" value="P:regulation of transcription by RNA polymerase II"/>
    <property type="evidence" value="ECO:0007669"/>
    <property type="project" value="TreeGrafter"/>
</dbReference>
<dbReference type="InterPro" id="IPR001606">
    <property type="entry name" value="ARID_dom"/>
</dbReference>
<evidence type="ECO:0000313" key="7">
    <source>
        <dbReference type="Proteomes" id="UP000694389"/>
    </source>
</evidence>
<accession>A0A8P4JXQ4</accession>